<keyword evidence="1" id="KW-0812">Transmembrane</keyword>
<sequence length="154" mass="16917">MMGFLLISGRGEKRGGFDVVEVVVVLFFLCVSPKVFSGFWYCSHFVHPWLLEFFCLGTALMSGGGLFLQTQNHPLKGYFVLLRWTPPPLEPGPVDHYKPSSEPALSEKSGGPGGLGMFFDFFAGFLLLFGYVLGFFDGFCVLLGWLLLMGASVG</sequence>
<evidence type="ECO:0000313" key="2">
    <source>
        <dbReference type="EMBL" id="KAF5771807.1"/>
    </source>
</evidence>
<reference evidence="2" key="3">
    <citation type="submission" date="2020-06" db="EMBL/GenBank/DDBJ databases">
        <title>Helianthus annuus Genome sequencing and assembly Release 2.</title>
        <authorList>
            <person name="Gouzy J."/>
            <person name="Langlade N."/>
            <person name="Munos S."/>
        </authorList>
    </citation>
    <scope>NUCLEOTIDE SEQUENCE</scope>
    <source>
        <tissue evidence="2">Leaves</tissue>
    </source>
</reference>
<feature type="transmembrane region" description="Helical" evidence="1">
    <location>
        <begin position="49"/>
        <end position="68"/>
    </location>
</feature>
<dbReference type="AlphaFoldDB" id="A0A251SN78"/>
<keyword evidence="1" id="KW-0472">Membrane</keyword>
<keyword evidence="1" id="KW-1133">Transmembrane helix</keyword>
<dbReference type="EMBL" id="CM007902">
    <property type="protein sequence ID" value="OTG00315.1"/>
    <property type="molecule type" value="Genomic_DNA"/>
</dbReference>
<feature type="transmembrane region" description="Helical" evidence="1">
    <location>
        <begin position="20"/>
        <end position="42"/>
    </location>
</feature>
<evidence type="ECO:0000313" key="3">
    <source>
        <dbReference type="EMBL" id="OTG00315.1"/>
    </source>
</evidence>
<keyword evidence="4" id="KW-1185">Reference proteome</keyword>
<dbReference type="EMBL" id="MNCJ02000328">
    <property type="protein sequence ID" value="KAF5771807.1"/>
    <property type="molecule type" value="Genomic_DNA"/>
</dbReference>
<protein>
    <submittedName>
        <fullName evidence="3">Uncharacterized protein</fullName>
    </submittedName>
</protein>
<name>A0A251SN78_HELAN</name>
<dbReference type="Proteomes" id="UP000215914">
    <property type="component" value="Chromosome 13"/>
</dbReference>
<evidence type="ECO:0000256" key="1">
    <source>
        <dbReference type="SAM" id="Phobius"/>
    </source>
</evidence>
<gene>
    <name evidence="3" type="ORF">HannXRQ_Chr13g0389611</name>
    <name evidence="2" type="ORF">HanXRQr2_Chr13g0569241</name>
</gene>
<reference evidence="2 4" key="1">
    <citation type="journal article" date="2017" name="Nature">
        <title>The sunflower genome provides insights into oil metabolism, flowering and Asterid evolution.</title>
        <authorList>
            <person name="Badouin H."/>
            <person name="Gouzy J."/>
            <person name="Grassa C.J."/>
            <person name="Murat F."/>
            <person name="Staton S.E."/>
            <person name="Cottret L."/>
            <person name="Lelandais-Briere C."/>
            <person name="Owens G.L."/>
            <person name="Carrere S."/>
            <person name="Mayjonade B."/>
            <person name="Legrand L."/>
            <person name="Gill N."/>
            <person name="Kane N.C."/>
            <person name="Bowers J.E."/>
            <person name="Hubner S."/>
            <person name="Bellec A."/>
            <person name="Berard A."/>
            <person name="Berges H."/>
            <person name="Blanchet N."/>
            <person name="Boniface M.C."/>
            <person name="Brunel D."/>
            <person name="Catrice O."/>
            <person name="Chaidir N."/>
            <person name="Claudel C."/>
            <person name="Donnadieu C."/>
            <person name="Faraut T."/>
            <person name="Fievet G."/>
            <person name="Helmstetter N."/>
            <person name="King M."/>
            <person name="Knapp S.J."/>
            <person name="Lai Z."/>
            <person name="Le Paslier M.C."/>
            <person name="Lippi Y."/>
            <person name="Lorenzon L."/>
            <person name="Mandel J.R."/>
            <person name="Marage G."/>
            <person name="Marchand G."/>
            <person name="Marquand E."/>
            <person name="Bret-Mestries E."/>
            <person name="Morien E."/>
            <person name="Nambeesan S."/>
            <person name="Nguyen T."/>
            <person name="Pegot-Espagnet P."/>
            <person name="Pouilly N."/>
            <person name="Raftis F."/>
            <person name="Sallet E."/>
            <person name="Schiex T."/>
            <person name="Thomas J."/>
            <person name="Vandecasteele C."/>
            <person name="Vares D."/>
            <person name="Vear F."/>
            <person name="Vautrin S."/>
            <person name="Crespi M."/>
            <person name="Mangin B."/>
            <person name="Burke J.M."/>
            <person name="Salse J."/>
            <person name="Munos S."/>
            <person name="Vincourt P."/>
            <person name="Rieseberg L.H."/>
            <person name="Langlade N.B."/>
        </authorList>
    </citation>
    <scope>NUCLEOTIDE SEQUENCE [LARGE SCALE GENOMIC DNA]</scope>
    <source>
        <strain evidence="4">cv. SF193</strain>
        <tissue evidence="2">Leaves</tissue>
    </source>
</reference>
<accession>A0A251SN78</accession>
<evidence type="ECO:0000313" key="4">
    <source>
        <dbReference type="Proteomes" id="UP000215914"/>
    </source>
</evidence>
<feature type="transmembrane region" description="Helical" evidence="1">
    <location>
        <begin position="121"/>
        <end position="148"/>
    </location>
</feature>
<proteinExistence type="predicted"/>
<dbReference type="Gramene" id="mRNA:HanXRQr2_Chr13g0569241">
    <property type="protein sequence ID" value="mRNA:HanXRQr2_Chr13g0569241"/>
    <property type="gene ID" value="HanXRQr2_Chr13g0569241"/>
</dbReference>
<dbReference type="InParanoid" id="A0A251SN78"/>
<organism evidence="3 4">
    <name type="scientific">Helianthus annuus</name>
    <name type="common">Common sunflower</name>
    <dbReference type="NCBI Taxonomy" id="4232"/>
    <lineage>
        <taxon>Eukaryota</taxon>
        <taxon>Viridiplantae</taxon>
        <taxon>Streptophyta</taxon>
        <taxon>Embryophyta</taxon>
        <taxon>Tracheophyta</taxon>
        <taxon>Spermatophyta</taxon>
        <taxon>Magnoliopsida</taxon>
        <taxon>eudicotyledons</taxon>
        <taxon>Gunneridae</taxon>
        <taxon>Pentapetalae</taxon>
        <taxon>asterids</taxon>
        <taxon>campanulids</taxon>
        <taxon>Asterales</taxon>
        <taxon>Asteraceae</taxon>
        <taxon>Asteroideae</taxon>
        <taxon>Heliantheae alliance</taxon>
        <taxon>Heliantheae</taxon>
        <taxon>Helianthus</taxon>
    </lineage>
</organism>
<reference evidence="3" key="2">
    <citation type="submission" date="2017-02" db="EMBL/GenBank/DDBJ databases">
        <title>Sunflower complete genome.</title>
        <authorList>
            <person name="Langlade N."/>
            <person name="Munos S."/>
        </authorList>
    </citation>
    <scope>NUCLEOTIDE SEQUENCE [LARGE SCALE GENOMIC DNA]</scope>
    <source>
        <tissue evidence="3">Leaves</tissue>
    </source>
</reference>